<dbReference type="Proteomes" id="UP000199568">
    <property type="component" value="Unassembled WGS sequence"/>
</dbReference>
<dbReference type="InterPro" id="IPR046953">
    <property type="entry name" value="Spore_GerAC-like_C"/>
</dbReference>
<evidence type="ECO:0000313" key="10">
    <source>
        <dbReference type="EMBL" id="SET52272.1"/>
    </source>
</evidence>
<sequence length="411" mass="47141">MRVCKFIFLFLLLILLMGCWDRQEVEERALVMIIGLDIAEKGMLEITYDIANAAAVDPGGGGGDVGLPSETITFLAPDFVSARDIVNSSVSREISFLHLRVIVVSEELARTEEFIHHFSPVLRDREIRRNVEIIVSQEKAEEFIRNNNPKLEERPYSFFEHMESRWRETSLTPLSILDKFFQRMEEDAGVFLAAYATAEVNPVIEKPTEDEYIAGEFPKLGGNPTQVLGSAVFKKGKMIGVLTGEETRLALALRPDVETDPFLVTYPDPIDEDYKVAFRVHKEQHNRIKMNLKKDVPKINVTIPLTLELLGVPSLINYIEDPNNMEVLKDSITAYLQGKAEALIDRTQEEFMAEPFKWSQVARRQFWTLKEYEGYHWMKSYPKAEISISFEIEISEFGRQLDSLDLQKIRD</sequence>
<dbReference type="AlphaFoldDB" id="A0A1I0F359"/>
<dbReference type="Pfam" id="PF25198">
    <property type="entry name" value="Spore_GerAC_N"/>
    <property type="match status" value="1"/>
</dbReference>
<keyword evidence="11" id="KW-1185">Reference proteome</keyword>
<keyword evidence="4" id="KW-0732">Signal</keyword>
<dbReference type="Pfam" id="PF05504">
    <property type="entry name" value="Spore_GerAC"/>
    <property type="match status" value="1"/>
</dbReference>
<dbReference type="GO" id="GO:0016020">
    <property type="term" value="C:membrane"/>
    <property type="evidence" value="ECO:0007669"/>
    <property type="project" value="UniProtKB-SubCell"/>
</dbReference>
<dbReference type="EMBL" id="FOHU01000013">
    <property type="protein sequence ID" value="SET52272.1"/>
    <property type="molecule type" value="Genomic_DNA"/>
</dbReference>
<keyword evidence="6" id="KW-0564">Palmitate</keyword>
<feature type="domain" description="Spore germination GerAC-like C-terminal" evidence="8">
    <location>
        <begin position="229"/>
        <end position="398"/>
    </location>
</feature>
<dbReference type="NCBIfam" id="TIGR02887">
    <property type="entry name" value="spore_ger_x_C"/>
    <property type="match status" value="1"/>
</dbReference>
<evidence type="ECO:0000259" key="8">
    <source>
        <dbReference type="Pfam" id="PF05504"/>
    </source>
</evidence>
<keyword evidence="3" id="KW-0309">Germination</keyword>
<dbReference type="RefSeq" id="WP_090444954.1">
    <property type="nucleotide sequence ID" value="NZ_FOHU01000013.1"/>
</dbReference>
<keyword evidence="7" id="KW-0449">Lipoprotein</keyword>
<dbReference type="PANTHER" id="PTHR35789">
    <property type="entry name" value="SPORE GERMINATION PROTEIN B3"/>
    <property type="match status" value="1"/>
</dbReference>
<comment type="subcellular location">
    <subcellularLocation>
        <location evidence="1">Membrane</location>
        <topology evidence="1">Lipid-anchor</topology>
    </subcellularLocation>
</comment>
<reference evidence="10 11" key="1">
    <citation type="submission" date="2016-10" db="EMBL/GenBank/DDBJ databases">
        <authorList>
            <person name="de Groot N.N."/>
        </authorList>
    </citation>
    <scope>NUCLEOTIDE SEQUENCE [LARGE SCALE GENOMIC DNA]</scope>
    <source>
        <strain evidence="10 11">DSM 18979</strain>
    </source>
</reference>
<dbReference type="InterPro" id="IPR038501">
    <property type="entry name" value="Spore_GerAC_C_sf"/>
</dbReference>
<dbReference type="PANTHER" id="PTHR35789:SF1">
    <property type="entry name" value="SPORE GERMINATION PROTEIN B3"/>
    <property type="match status" value="1"/>
</dbReference>
<evidence type="ECO:0000256" key="3">
    <source>
        <dbReference type="ARBA" id="ARBA00022544"/>
    </source>
</evidence>
<evidence type="ECO:0000313" key="11">
    <source>
        <dbReference type="Proteomes" id="UP000199568"/>
    </source>
</evidence>
<organism evidence="10 11">
    <name type="scientific">Natronincola peptidivorans</name>
    <dbReference type="NCBI Taxonomy" id="426128"/>
    <lineage>
        <taxon>Bacteria</taxon>
        <taxon>Bacillati</taxon>
        <taxon>Bacillota</taxon>
        <taxon>Clostridia</taxon>
        <taxon>Peptostreptococcales</taxon>
        <taxon>Natronincolaceae</taxon>
        <taxon>Natronincola</taxon>
    </lineage>
</organism>
<feature type="domain" description="Spore germination protein N-terminal" evidence="9">
    <location>
        <begin position="21"/>
        <end position="194"/>
    </location>
</feature>
<evidence type="ECO:0000256" key="6">
    <source>
        <dbReference type="ARBA" id="ARBA00023139"/>
    </source>
</evidence>
<proteinExistence type="inferred from homology"/>
<evidence type="ECO:0000256" key="1">
    <source>
        <dbReference type="ARBA" id="ARBA00004635"/>
    </source>
</evidence>
<dbReference type="InterPro" id="IPR057336">
    <property type="entry name" value="GerAC_N"/>
</dbReference>
<comment type="similarity">
    <text evidence="2">Belongs to the GerABKC lipoprotein family.</text>
</comment>
<keyword evidence="5" id="KW-0472">Membrane</keyword>
<evidence type="ECO:0000256" key="4">
    <source>
        <dbReference type="ARBA" id="ARBA00022729"/>
    </source>
</evidence>
<evidence type="ECO:0000256" key="7">
    <source>
        <dbReference type="ARBA" id="ARBA00023288"/>
    </source>
</evidence>
<dbReference type="OrthoDB" id="9816067at2"/>
<dbReference type="InterPro" id="IPR008844">
    <property type="entry name" value="Spore_GerAC-like"/>
</dbReference>
<evidence type="ECO:0000259" key="9">
    <source>
        <dbReference type="Pfam" id="PF25198"/>
    </source>
</evidence>
<protein>
    <submittedName>
        <fullName evidence="10">Germination protein, Ger(X)C family</fullName>
    </submittedName>
</protein>
<evidence type="ECO:0000256" key="5">
    <source>
        <dbReference type="ARBA" id="ARBA00023136"/>
    </source>
</evidence>
<gene>
    <name evidence="10" type="ORF">SAMN05660297_02658</name>
</gene>
<evidence type="ECO:0000256" key="2">
    <source>
        <dbReference type="ARBA" id="ARBA00007886"/>
    </source>
</evidence>
<dbReference type="Gene3D" id="3.30.300.210">
    <property type="entry name" value="Nutrient germinant receptor protein C, domain 3"/>
    <property type="match status" value="1"/>
</dbReference>
<dbReference type="PROSITE" id="PS51257">
    <property type="entry name" value="PROKAR_LIPOPROTEIN"/>
    <property type="match status" value="1"/>
</dbReference>
<name>A0A1I0F359_9FIRM</name>
<dbReference type="STRING" id="426128.SAMN05660297_02658"/>
<dbReference type="GO" id="GO:0009847">
    <property type="term" value="P:spore germination"/>
    <property type="evidence" value="ECO:0007669"/>
    <property type="project" value="InterPro"/>
</dbReference>
<accession>A0A1I0F359</accession>